<dbReference type="SUPFAM" id="SSF56672">
    <property type="entry name" value="DNA/RNA polymerases"/>
    <property type="match status" value="1"/>
</dbReference>
<feature type="domain" description="DNA polymerase alpha catalytic subunit N-terminal" evidence="17">
    <location>
        <begin position="41"/>
        <end position="104"/>
    </location>
</feature>
<keyword evidence="9 12" id="KW-0239">DNA-directed DNA polymerase</keyword>
<evidence type="ECO:0000256" key="6">
    <source>
        <dbReference type="ARBA" id="ARBA00022723"/>
    </source>
</evidence>
<comment type="subcellular location">
    <subcellularLocation>
        <location evidence="1">Nucleus</location>
    </subcellularLocation>
</comment>
<keyword evidence="4 12" id="KW-0548">Nucleotidyltransferase</keyword>
<dbReference type="InterPro" id="IPR017964">
    <property type="entry name" value="DNA-dir_DNA_pol_B_CS"/>
</dbReference>
<dbReference type="STRING" id="51028.A0A158Q9Y5"/>
<evidence type="ECO:0000256" key="3">
    <source>
        <dbReference type="ARBA" id="ARBA00022679"/>
    </source>
</evidence>
<keyword evidence="8" id="KW-0862">Zinc</keyword>
<feature type="domain" description="DNA-directed DNA polymerase family B exonuclease" evidence="15">
    <location>
        <begin position="514"/>
        <end position="750"/>
    </location>
</feature>
<dbReference type="GO" id="GO:0003682">
    <property type="term" value="F:chromatin binding"/>
    <property type="evidence" value="ECO:0007669"/>
    <property type="project" value="TreeGrafter"/>
</dbReference>
<dbReference type="GO" id="GO:0003697">
    <property type="term" value="F:single-stranded DNA binding"/>
    <property type="evidence" value="ECO:0007669"/>
    <property type="project" value="TreeGrafter"/>
</dbReference>
<dbReference type="GO" id="GO:1902975">
    <property type="term" value="P:mitotic DNA replication initiation"/>
    <property type="evidence" value="ECO:0007669"/>
    <property type="project" value="InterPro"/>
</dbReference>
<dbReference type="Proteomes" id="UP000274131">
    <property type="component" value="Unassembled WGS sequence"/>
</dbReference>
<sequence>MLSDDEEITVRNPYSKTGATAVRSSKRSRTSRHGEAQSAALEAIREAHKTGRVRRRDVSTLQKPVYEEVDEDEYQKIIRERQENDFVVDDDGSGYVDHGLDFFDDEELVEEYNEPRKKKAKGGKRKRLAEFFSSVPKAKKDDYVTGTISDNGEACDNSHELVCIYFLFFVFKIPGLVRSQTYRVNAVSLADDPDVEALLNEVEFNSSSKENSESLACKIPKRTVLHADFPDVKPLTNKLEFSNQLKEIDERLCAPKVSMGTETSTDGLDVKPLLNETKLDNPLKDNDGLLCGRETQTRTLPVAGGVDDKPSINEVIFDDPAKENDELLCAHKIPAWESANLGAGNLSGNMEEIAEVEAGSSEARFFSEKLEGKISVKMFWLDAFEDPIRFPGTVYIFGRVLNNGKSESCCLVVKNIWRQIFFLPNESIACCDASNAINASLYNEVHSLLKKIGATTLVDKKFAFNDGNIPSQASVLEVQYSFCYILSLLLKSNRILQSAHPALPANLKGETFTHVFNTTSTAMERLLLEAELKGPCWIEVSECMESAPRVSYTKHEYIVNGERMKSISILDISDPPPTINILGLNIISVVNDKAENEIGEALLYVSLQSVQSVEVVFLLMKFISVVTKPAGKVLPFSLKTHLSQSKLEKYVKEASNERHLLSQLLCKIQTLDPDAYLGHDLGAQFSVLSSRLEKLKIANWSCTSRLRRTIAIKQLGHTKAASWGFNAGRFVLDSRSSSMELIRSRSYDLVELAESVLQFTWEPITSISTCYSSAAGLVSLISSSFDELWLSFSLIARLNALPLFVKITQIVGGVLSRTMMGGRAERNEYLLLHAFRKSGYVAPDKYQKGIIRSGFDAADQNVARDEGEVNEKSSRKAQYSGGLVLDPKKGLYNNYVLLLDFNSLYPSIIQEFNICFTTVAQNDTENETPAVLTGRSEEGILPREIRALIERRREVKKLMKSDRISEQLRTQYDIRQMGLKLTANSMYGCLGFVQSRFYAKSLAALITLRGREILTATKDAVEKLGYTVIYGDTDSIMIDTGLLDLEQVKRLGHEIKKNINKRYKAIELDLDGVYRRLLLLKKKKYVGLAVDLSTGKLKREAKGLDIIRRDWSGLAKEIGMEVVDIILSDLDEPEMVGKIHETLGALGESLRAGKIENSKFQILKQLTRGVDDYEDAKTQPHVAVAQRLNSTGDFRFHRGDIVPYDGTSNSAVQRAYHLTEMEKNKELKIDTHYYLAQQIHPVVSRLDGNNYRARINFHIDENQSETAPGAQLDFSECEPFTFRCPYSDCNEEVTVREPFLGDVNIFRYLQKTCSNALHFAYSRERKGIVFFLRFQGLNIQTWLDNCPFCTRSFLPFSSYFNNQLVCAITSHINSYYLPLYVCDDITCAFQTRRQGLNWSRDGVRCPKCSYGFLKQKYSRRRLFAQQTFYRSIFDFEKGLTTHKLEQQILDCSSVVLL</sequence>
<keyword evidence="5 12" id="KW-0235">DNA replication</keyword>
<dbReference type="GO" id="GO:0006273">
    <property type="term" value="P:lagging strand elongation"/>
    <property type="evidence" value="ECO:0007669"/>
    <property type="project" value="TreeGrafter"/>
</dbReference>
<reference evidence="18 19" key="2">
    <citation type="submission" date="2018-10" db="EMBL/GenBank/DDBJ databases">
        <authorList>
            <consortium name="Pathogen Informatics"/>
        </authorList>
    </citation>
    <scope>NUCLEOTIDE SEQUENCE [LARGE SCALE GENOMIC DNA]</scope>
</reference>
<evidence type="ECO:0000256" key="10">
    <source>
        <dbReference type="ARBA" id="ARBA00023125"/>
    </source>
</evidence>
<dbReference type="WBParaSite" id="EVEC_0000354601-mRNA-1">
    <property type="protein sequence ID" value="EVEC_0000354601-mRNA-1"/>
    <property type="gene ID" value="EVEC_0000354601"/>
</dbReference>
<dbReference type="OrthoDB" id="6755010at2759"/>
<dbReference type="GO" id="GO:0006272">
    <property type="term" value="P:leading strand elongation"/>
    <property type="evidence" value="ECO:0007669"/>
    <property type="project" value="TreeGrafter"/>
</dbReference>
<evidence type="ECO:0000256" key="8">
    <source>
        <dbReference type="ARBA" id="ARBA00022833"/>
    </source>
</evidence>
<comment type="similarity">
    <text evidence="2 12">Belongs to the DNA polymerase type-B family.</text>
</comment>
<dbReference type="CDD" id="cd05532">
    <property type="entry name" value="POLBc_alpha"/>
    <property type="match status" value="1"/>
</dbReference>
<dbReference type="Pfam" id="PF00136">
    <property type="entry name" value="DNA_pol_B"/>
    <property type="match status" value="1"/>
</dbReference>
<organism evidence="20">
    <name type="scientific">Enterobius vermicularis</name>
    <name type="common">Human pinworm</name>
    <dbReference type="NCBI Taxonomy" id="51028"/>
    <lineage>
        <taxon>Eukaryota</taxon>
        <taxon>Metazoa</taxon>
        <taxon>Ecdysozoa</taxon>
        <taxon>Nematoda</taxon>
        <taxon>Chromadorea</taxon>
        <taxon>Rhabditida</taxon>
        <taxon>Spirurina</taxon>
        <taxon>Oxyuridomorpha</taxon>
        <taxon>Oxyuroidea</taxon>
        <taxon>Oxyuridae</taxon>
        <taxon>Enterobius</taxon>
    </lineage>
</organism>
<dbReference type="EC" id="2.7.7.7" evidence="12"/>
<feature type="domain" description="DNA-directed DNA polymerase family B multifunctional" evidence="14">
    <location>
        <begin position="815"/>
        <end position="1246"/>
    </location>
</feature>
<dbReference type="Gene3D" id="2.40.50.730">
    <property type="match status" value="1"/>
</dbReference>
<dbReference type="InterPro" id="IPR043502">
    <property type="entry name" value="DNA/RNA_pol_sf"/>
</dbReference>
<dbReference type="InterPro" id="IPR045846">
    <property type="entry name" value="POLBc_alpha"/>
</dbReference>
<dbReference type="GO" id="GO:0008270">
    <property type="term" value="F:zinc ion binding"/>
    <property type="evidence" value="ECO:0007669"/>
    <property type="project" value="UniProtKB-KW"/>
</dbReference>
<dbReference type="PROSITE" id="PS00116">
    <property type="entry name" value="DNA_POLYMERASE_B"/>
    <property type="match status" value="1"/>
</dbReference>
<dbReference type="InterPro" id="IPR006134">
    <property type="entry name" value="DNA-dir_DNA_pol_B_multi_dom"/>
</dbReference>
<evidence type="ECO:0000256" key="12">
    <source>
        <dbReference type="RuleBase" id="RU000442"/>
    </source>
</evidence>
<name>A0A158Q9Y5_ENTVE</name>
<gene>
    <name evidence="18" type="ORF">EVEC_LOCUS3254</name>
</gene>
<evidence type="ECO:0000256" key="5">
    <source>
        <dbReference type="ARBA" id="ARBA00022705"/>
    </source>
</evidence>
<dbReference type="InterPro" id="IPR038256">
    <property type="entry name" value="Pol_alpha_znc_sf"/>
</dbReference>
<dbReference type="GO" id="GO:0003887">
    <property type="term" value="F:DNA-directed DNA polymerase activity"/>
    <property type="evidence" value="ECO:0007669"/>
    <property type="project" value="UniProtKB-KW"/>
</dbReference>
<proteinExistence type="inferred from homology"/>
<dbReference type="Pfam" id="PF08996">
    <property type="entry name" value="zf-DNA_Pol"/>
    <property type="match status" value="1"/>
</dbReference>
<dbReference type="SUPFAM" id="SSF53098">
    <property type="entry name" value="Ribonuclease H-like"/>
    <property type="match status" value="1"/>
</dbReference>
<dbReference type="InterPro" id="IPR006133">
    <property type="entry name" value="DNA-dir_DNA_pol_B_exonuc"/>
</dbReference>
<dbReference type="PRINTS" id="PR00106">
    <property type="entry name" value="DNAPOLB"/>
</dbReference>
<evidence type="ECO:0000313" key="19">
    <source>
        <dbReference type="Proteomes" id="UP000274131"/>
    </source>
</evidence>
<dbReference type="Pfam" id="PF12254">
    <property type="entry name" value="DNA_pol_alpha_N"/>
    <property type="match status" value="1"/>
</dbReference>
<keyword evidence="11" id="KW-0539">Nucleus</keyword>
<dbReference type="Gene3D" id="1.10.3200.20">
    <property type="entry name" value="DNA Polymerase alpha, zinc finger"/>
    <property type="match status" value="1"/>
</dbReference>
<accession>A0A158Q9Y5</accession>
<dbReference type="NCBIfam" id="TIGR00592">
    <property type="entry name" value="pol2"/>
    <property type="match status" value="1"/>
</dbReference>
<evidence type="ECO:0000259" key="15">
    <source>
        <dbReference type="Pfam" id="PF03104"/>
    </source>
</evidence>
<dbReference type="Pfam" id="PF03104">
    <property type="entry name" value="DNA_pol_B_exo1"/>
    <property type="match status" value="1"/>
</dbReference>
<keyword evidence="6" id="KW-0479">Metal-binding</keyword>
<dbReference type="InterPro" id="IPR024647">
    <property type="entry name" value="DNA_pol_a_cat_su_N"/>
</dbReference>
<dbReference type="GO" id="GO:0005658">
    <property type="term" value="C:alpha DNA polymerase:primase complex"/>
    <property type="evidence" value="ECO:0007669"/>
    <property type="project" value="UniProtKB-ARBA"/>
</dbReference>
<evidence type="ECO:0000256" key="1">
    <source>
        <dbReference type="ARBA" id="ARBA00004123"/>
    </source>
</evidence>
<dbReference type="Gene3D" id="3.90.1600.10">
    <property type="entry name" value="Palm domain of DNA polymerase"/>
    <property type="match status" value="2"/>
</dbReference>
<dbReference type="PANTHER" id="PTHR45861">
    <property type="entry name" value="DNA POLYMERASE ALPHA CATALYTIC SUBUNIT"/>
    <property type="match status" value="1"/>
</dbReference>
<evidence type="ECO:0000256" key="2">
    <source>
        <dbReference type="ARBA" id="ARBA00005755"/>
    </source>
</evidence>
<evidence type="ECO:0000313" key="20">
    <source>
        <dbReference type="WBParaSite" id="EVEC_0000354601-mRNA-1"/>
    </source>
</evidence>
<reference evidence="20" key="1">
    <citation type="submission" date="2016-04" db="UniProtKB">
        <authorList>
            <consortium name="WormBaseParasite"/>
        </authorList>
    </citation>
    <scope>IDENTIFICATION</scope>
</reference>
<evidence type="ECO:0000259" key="14">
    <source>
        <dbReference type="Pfam" id="PF00136"/>
    </source>
</evidence>
<feature type="domain" description="Zinc finger DNA-directed DNA polymerase family B alpha" evidence="16">
    <location>
        <begin position="1273"/>
        <end position="1443"/>
    </location>
</feature>
<dbReference type="Gene3D" id="3.30.70.2820">
    <property type="match status" value="1"/>
</dbReference>
<dbReference type="Gene3D" id="3.30.420.10">
    <property type="entry name" value="Ribonuclease H-like superfamily/Ribonuclease H"/>
    <property type="match status" value="1"/>
</dbReference>
<evidence type="ECO:0000256" key="7">
    <source>
        <dbReference type="ARBA" id="ARBA00022771"/>
    </source>
</evidence>
<comment type="catalytic activity">
    <reaction evidence="12">
        <text>DNA(n) + a 2'-deoxyribonucleoside 5'-triphosphate = DNA(n+1) + diphosphate</text>
        <dbReference type="Rhea" id="RHEA:22508"/>
        <dbReference type="Rhea" id="RHEA-COMP:17339"/>
        <dbReference type="Rhea" id="RHEA-COMP:17340"/>
        <dbReference type="ChEBI" id="CHEBI:33019"/>
        <dbReference type="ChEBI" id="CHEBI:61560"/>
        <dbReference type="ChEBI" id="CHEBI:173112"/>
        <dbReference type="EC" id="2.7.7.7"/>
    </reaction>
</comment>
<dbReference type="EMBL" id="UXUI01007546">
    <property type="protein sequence ID" value="VDD88111.1"/>
    <property type="molecule type" value="Genomic_DNA"/>
</dbReference>
<evidence type="ECO:0000256" key="13">
    <source>
        <dbReference type="SAM" id="MobiDB-lite"/>
    </source>
</evidence>
<dbReference type="Gene3D" id="1.10.132.60">
    <property type="entry name" value="DNA polymerase family B, C-terminal domain"/>
    <property type="match status" value="1"/>
</dbReference>
<dbReference type="FunFam" id="1.10.287.690:FF:000003">
    <property type="entry name" value="DNA polymerase"/>
    <property type="match status" value="1"/>
</dbReference>
<keyword evidence="3 12" id="KW-0808">Transferase</keyword>
<dbReference type="GO" id="GO:0003688">
    <property type="term" value="F:DNA replication origin binding"/>
    <property type="evidence" value="ECO:0007669"/>
    <property type="project" value="TreeGrafter"/>
</dbReference>
<keyword evidence="19" id="KW-1185">Reference proteome</keyword>
<dbReference type="InterPro" id="IPR006172">
    <property type="entry name" value="DNA-dir_DNA_pol_B"/>
</dbReference>
<evidence type="ECO:0000256" key="9">
    <source>
        <dbReference type="ARBA" id="ARBA00022932"/>
    </source>
</evidence>
<dbReference type="InterPro" id="IPR036397">
    <property type="entry name" value="RNaseH_sf"/>
</dbReference>
<dbReference type="InterPro" id="IPR023211">
    <property type="entry name" value="DNA_pol_palm_dom_sf"/>
</dbReference>
<dbReference type="GO" id="GO:0000166">
    <property type="term" value="F:nucleotide binding"/>
    <property type="evidence" value="ECO:0007669"/>
    <property type="project" value="InterPro"/>
</dbReference>
<evidence type="ECO:0000313" key="18">
    <source>
        <dbReference type="EMBL" id="VDD88111.1"/>
    </source>
</evidence>
<dbReference type="InterPro" id="IPR015088">
    <property type="entry name" value="Znf_DNA-dir_DNA_pol_B_alpha"/>
</dbReference>
<feature type="region of interest" description="Disordered" evidence="13">
    <location>
        <begin position="1"/>
        <end position="39"/>
    </location>
</feature>
<dbReference type="SUPFAM" id="SSF90234">
    <property type="entry name" value="Zinc finger domain of DNA polymerase-alpha"/>
    <property type="match status" value="1"/>
</dbReference>
<keyword evidence="10 12" id="KW-0238">DNA-binding</keyword>
<protein>
    <recommendedName>
        <fullName evidence="12">DNA polymerase</fullName>
        <ecNumber evidence="12">2.7.7.7</ecNumber>
    </recommendedName>
</protein>
<evidence type="ECO:0000256" key="11">
    <source>
        <dbReference type="ARBA" id="ARBA00023242"/>
    </source>
</evidence>
<evidence type="ECO:0000259" key="16">
    <source>
        <dbReference type="Pfam" id="PF08996"/>
    </source>
</evidence>
<dbReference type="SMART" id="SM00486">
    <property type="entry name" value="POLBc"/>
    <property type="match status" value="1"/>
</dbReference>
<dbReference type="InterPro" id="IPR042087">
    <property type="entry name" value="DNA_pol_B_thumb"/>
</dbReference>
<dbReference type="PANTHER" id="PTHR45861:SF1">
    <property type="entry name" value="DNA POLYMERASE ALPHA CATALYTIC SUBUNIT"/>
    <property type="match status" value="1"/>
</dbReference>
<dbReference type="InterPro" id="IPR012337">
    <property type="entry name" value="RNaseH-like_sf"/>
</dbReference>
<keyword evidence="7" id="KW-0863">Zinc-finger</keyword>
<evidence type="ECO:0000259" key="17">
    <source>
        <dbReference type="Pfam" id="PF12254"/>
    </source>
</evidence>
<evidence type="ECO:0000256" key="4">
    <source>
        <dbReference type="ARBA" id="ARBA00022695"/>
    </source>
</evidence>